<dbReference type="CDD" id="cd01650">
    <property type="entry name" value="RT_nLTR_like"/>
    <property type="match status" value="1"/>
</dbReference>
<dbReference type="OMA" id="TECENYR"/>
<dbReference type="Pfam" id="PF00078">
    <property type="entry name" value="RVT_1"/>
    <property type="match status" value="1"/>
</dbReference>
<reference evidence="2" key="1">
    <citation type="journal article" date="2012" name="Nat. Biotechnol.">
        <title>Draft genome sequence of pigeonpea (Cajanus cajan), an orphan legume crop of resource-poor farmers.</title>
        <authorList>
            <person name="Varshney R.K."/>
            <person name="Chen W."/>
            <person name="Li Y."/>
            <person name="Bharti A.K."/>
            <person name="Saxena R.K."/>
            <person name="Schlueter J.A."/>
            <person name="Donoghue M.T."/>
            <person name="Azam S."/>
            <person name="Fan G."/>
            <person name="Whaley A.M."/>
            <person name="Farmer A.D."/>
            <person name="Sheridan J."/>
            <person name="Iwata A."/>
            <person name="Tuteja R."/>
            <person name="Penmetsa R.V."/>
            <person name="Wu W."/>
            <person name="Upadhyaya H.D."/>
            <person name="Yang S.P."/>
            <person name="Shah T."/>
            <person name="Saxena K.B."/>
            <person name="Michael T."/>
            <person name="McCombie W.R."/>
            <person name="Yang B."/>
            <person name="Zhang G."/>
            <person name="Yang H."/>
            <person name="Wang J."/>
            <person name="Spillane C."/>
            <person name="Cook D.R."/>
            <person name="May G.D."/>
            <person name="Xu X."/>
            <person name="Jackson S.A."/>
        </authorList>
    </citation>
    <scope>NUCLEOTIDE SEQUENCE [LARGE SCALE GENOMIC DNA]</scope>
</reference>
<organism evidence="2 3">
    <name type="scientific">Cajanus cajan</name>
    <name type="common">Pigeon pea</name>
    <name type="synonym">Cajanus indicus</name>
    <dbReference type="NCBI Taxonomy" id="3821"/>
    <lineage>
        <taxon>Eukaryota</taxon>
        <taxon>Viridiplantae</taxon>
        <taxon>Streptophyta</taxon>
        <taxon>Embryophyta</taxon>
        <taxon>Tracheophyta</taxon>
        <taxon>Spermatophyta</taxon>
        <taxon>Magnoliopsida</taxon>
        <taxon>eudicotyledons</taxon>
        <taxon>Gunneridae</taxon>
        <taxon>Pentapetalae</taxon>
        <taxon>rosids</taxon>
        <taxon>fabids</taxon>
        <taxon>Fabales</taxon>
        <taxon>Fabaceae</taxon>
        <taxon>Papilionoideae</taxon>
        <taxon>50 kb inversion clade</taxon>
        <taxon>NPAAA clade</taxon>
        <taxon>indigoferoid/millettioid clade</taxon>
        <taxon>Phaseoleae</taxon>
        <taxon>Cajanus</taxon>
    </lineage>
</organism>
<dbReference type="InterPro" id="IPR000477">
    <property type="entry name" value="RT_dom"/>
</dbReference>
<dbReference type="EMBL" id="KQ484713">
    <property type="protein sequence ID" value="KYP33994.1"/>
    <property type="molecule type" value="Genomic_DNA"/>
</dbReference>
<protein>
    <submittedName>
        <fullName evidence="2">Transposon TX1 uncharacterized</fullName>
    </submittedName>
</protein>
<dbReference type="Proteomes" id="UP000075243">
    <property type="component" value="Unassembled WGS sequence"/>
</dbReference>
<dbReference type="SUPFAM" id="SSF56672">
    <property type="entry name" value="DNA/RNA polymerases"/>
    <property type="match status" value="1"/>
</dbReference>
<sequence>MNEFHANGKLPKGTNSSFIALIPKVECPQQLGDFRPISVVGCLYKVLSKVLANRIKMVLPSVIDQMQGTFLGGRNLVHRALIANEVVDEAKQKNRNCMIFKVDFEKAYDSVNWEFLLYMLHRLSFCDKWRLWIKECLKSSKVSVLVNGSPTNEFYTQSAHRQGKHVGINHPPLDDYR</sequence>
<dbReference type="InterPro" id="IPR043502">
    <property type="entry name" value="DNA/RNA_pol_sf"/>
</dbReference>
<feature type="domain" description="Reverse transcriptase" evidence="1">
    <location>
        <begin position="23"/>
        <end position="164"/>
    </location>
</feature>
<dbReference type="STRING" id="3821.A0A151QUP7"/>
<accession>A0A151QUP7</accession>
<evidence type="ECO:0000313" key="3">
    <source>
        <dbReference type="Proteomes" id="UP000075243"/>
    </source>
</evidence>
<dbReference type="AlphaFoldDB" id="A0A151QUP7"/>
<keyword evidence="3" id="KW-1185">Reference proteome</keyword>
<dbReference type="Gramene" id="C.cajan_40240.t">
    <property type="protein sequence ID" value="C.cajan_40240.t.cds1"/>
    <property type="gene ID" value="C.cajan_40240"/>
</dbReference>
<evidence type="ECO:0000259" key="1">
    <source>
        <dbReference type="Pfam" id="PF00078"/>
    </source>
</evidence>
<dbReference type="PANTHER" id="PTHR31635:SF196">
    <property type="entry name" value="REVERSE TRANSCRIPTASE DOMAIN-CONTAINING PROTEIN-RELATED"/>
    <property type="match status" value="1"/>
</dbReference>
<gene>
    <name evidence="2" type="ORF">KK1_045102</name>
</gene>
<name>A0A151QUP7_CAJCA</name>
<proteinExistence type="predicted"/>
<dbReference type="PANTHER" id="PTHR31635">
    <property type="entry name" value="REVERSE TRANSCRIPTASE DOMAIN-CONTAINING PROTEIN-RELATED"/>
    <property type="match status" value="1"/>
</dbReference>
<evidence type="ECO:0000313" key="2">
    <source>
        <dbReference type="EMBL" id="KYP33994.1"/>
    </source>
</evidence>